<sequence>MKNRTEIDQDRMEALLKAAQAGDRDAEEAVFQSNLGLVYMALERFKNTPYDFEDLFQIGAIGLLKAIARFDFGYGVKFSTYAVPMIIGELKRYLRDDGILKVQRSIKEIYYRVKSAQDDLRREFGKEPTIGEIAERLGLELNDVVMAVEACQPPTYIYNLLPGDEKEQPLPLISKVSDREGTEDLLEKVALKEAVMRLDPREREVIVRRFFKDETQSAIAEDLGISQVQVSRLEKRALKKLRGLLDSI</sequence>
<proteinExistence type="predicted"/>
<keyword evidence="2" id="KW-0731">Sigma factor</keyword>
<evidence type="ECO:0000256" key="3">
    <source>
        <dbReference type="ARBA" id="ARBA00023125"/>
    </source>
</evidence>
<dbReference type="EMBL" id="CP002048">
    <property type="protein sequence ID" value="ADI01311.1"/>
    <property type="molecule type" value="Genomic_DNA"/>
</dbReference>
<evidence type="ECO:0000256" key="2">
    <source>
        <dbReference type="ARBA" id="ARBA00023082"/>
    </source>
</evidence>
<dbReference type="NCBIfam" id="TIGR02980">
    <property type="entry name" value="SigBFG"/>
    <property type="match status" value="1"/>
</dbReference>
<dbReference type="InterPro" id="IPR007627">
    <property type="entry name" value="RNA_pol_sigma70_r2"/>
</dbReference>
<dbReference type="NCBIfam" id="TIGR02937">
    <property type="entry name" value="sigma70-ECF"/>
    <property type="match status" value="1"/>
</dbReference>
<dbReference type="AlphaFoldDB" id="D7CKS6"/>
<keyword evidence="4" id="KW-0804">Transcription</keyword>
<feature type="domain" description="RNA polymerase sigma-70" evidence="5">
    <location>
        <begin position="54"/>
        <end position="67"/>
    </location>
</feature>
<dbReference type="PRINTS" id="PR00046">
    <property type="entry name" value="SIGMA70FCT"/>
</dbReference>
<organism evidence="6 7">
    <name type="scientific">Syntrophothermus lipocalidus (strain DSM 12680 / TGB-C1)</name>
    <dbReference type="NCBI Taxonomy" id="643648"/>
    <lineage>
        <taxon>Bacteria</taxon>
        <taxon>Bacillati</taxon>
        <taxon>Bacillota</taxon>
        <taxon>Clostridia</taxon>
        <taxon>Eubacteriales</taxon>
        <taxon>Syntrophomonadaceae</taxon>
        <taxon>Syntrophothermus</taxon>
    </lineage>
</organism>
<dbReference type="GO" id="GO:0003677">
    <property type="term" value="F:DNA binding"/>
    <property type="evidence" value="ECO:0007669"/>
    <property type="project" value="UniProtKB-KW"/>
</dbReference>
<dbReference type="GO" id="GO:0016987">
    <property type="term" value="F:sigma factor activity"/>
    <property type="evidence" value="ECO:0007669"/>
    <property type="project" value="UniProtKB-KW"/>
</dbReference>
<dbReference type="Pfam" id="PF04542">
    <property type="entry name" value="Sigma70_r2"/>
    <property type="match status" value="1"/>
</dbReference>
<dbReference type="Gene3D" id="1.10.10.10">
    <property type="entry name" value="Winged helix-like DNA-binding domain superfamily/Winged helix DNA-binding domain"/>
    <property type="match status" value="2"/>
</dbReference>
<dbReference type="InterPro" id="IPR036388">
    <property type="entry name" value="WH-like_DNA-bd_sf"/>
</dbReference>
<dbReference type="KEGG" id="slp:Slip_0527"/>
<dbReference type="PROSITE" id="PS00715">
    <property type="entry name" value="SIGMA70_1"/>
    <property type="match status" value="1"/>
</dbReference>
<dbReference type="Gene3D" id="1.20.120.1810">
    <property type="match status" value="1"/>
</dbReference>
<protein>
    <submittedName>
        <fullName evidence="6">RNA polymerase, sigma 28 subunit, FliA/WhiG subfamily</fullName>
    </submittedName>
</protein>
<dbReference type="Proteomes" id="UP000000378">
    <property type="component" value="Chromosome"/>
</dbReference>
<evidence type="ECO:0000259" key="5">
    <source>
        <dbReference type="PROSITE" id="PS00715"/>
    </source>
</evidence>
<keyword evidence="7" id="KW-1185">Reference proteome</keyword>
<dbReference type="HOGENOM" id="CLU_014793_8_5_9"/>
<evidence type="ECO:0000313" key="7">
    <source>
        <dbReference type="Proteomes" id="UP000000378"/>
    </source>
</evidence>
<dbReference type="STRING" id="643648.Slip_0527"/>
<keyword evidence="1" id="KW-0805">Transcription regulation</keyword>
<dbReference type="InterPro" id="IPR007624">
    <property type="entry name" value="RNA_pol_sigma70_r3"/>
</dbReference>
<reference evidence="6 7" key="2">
    <citation type="journal article" date="2010" name="Stand. Genomic Sci.">
        <title>Complete genome sequence of Syntrophothermus lipocalidus type strain (TGB-C1).</title>
        <authorList>
            <person name="Djao O.D."/>
            <person name="Zhang X."/>
            <person name="Lucas S."/>
            <person name="Lapidus A."/>
            <person name="Del Rio T.G."/>
            <person name="Nolan M."/>
            <person name="Tice H."/>
            <person name="Cheng J.F."/>
            <person name="Han C."/>
            <person name="Tapia R."/>
            <person name="Goodwin L."/>
            <person name="Pitluck S."/>
            <person name="Liolios K."/>
            <person name="Ivanova N."/>
            <person name="Mavromatis K."/>
            <person name="Mikhailova N."/>
            <person name="Ovchinnikova G."/>
            <person name="Pati A."/>
            <person name="Brambilla E."/>
            <person name="Chen A."/>
            <person name="Palaniappan K."/>
            <person name="Land M."/>
            <person name="Hauser L."/>
            <person name="Chang Y.J."/>
            <person name="Jeffries C.D."/>
            <person name="Rohde M."/>
            <person name="Sikorski J."/>
            <person name="Spring S."/>
            <person name="Goker M."/>
            <person name="Detter J.C."/>
            <person name="Woyke T."/>
            <person name="Bristow J."/>
            <person name="Eisen J.A."/>
            <person name="Markowitz V."/>
            <person name="Hugenholtz P."/>
            <person name="Kyrpides N.C."/>
            <person name="Klenk H.P."/>
        </authorList>
    </citation>
    <scope>NUCLEOTIDE SEQUENCE [LARGE SCALE GENOMIC DNA]</scope>
    <source>
        <strain evidence="7">DSM 12680 / TGB-C1</strain>
    </source>
</reference>
<dbReference type="eggNOG" id="COG1191">
    <property type="taxonomic scope" value="Bacteria"/>
</dbReference>
<dbReference type="GO" id="GO:0006352">
    <property type="term" value="P:DNA-templated transcription initiation"/>
    <property type="evidence" value="ECO:0007669"/>
    <property type="project" value="InterPro"/>
</dbReference>
<dbReference type="PANTHER" id="PTHR30385:SF4">
    <property type="entry name" value="RNA POLYMERASE SIGMA-E FACTOR"/>
    <property type="match status" value="1"/>
</dbReference>
<dbReference type="CDD" id="cd06171">
    <property type="entry name" value="Sigma70_r4"/>
    <property type="match status" value="1"/>
</dbReference>
<dbReference type="SUPFAM" id="SSF88659">
    <property type="entry name" value="Sigma3 and sigma4 domains of RNA polymerase sigma factors"/>
    <property type="match status" value="2"/>
</dbReference>
<evidence type="ECO:0000313" key="6">
    <source>
        <dbReference type="EMBL" id="ADI01311.1"/>
    </source>
</evidence>
<evidence type="ECO:0000256" key="1">
    <source>
        <dbReference type="ARBA" id="ARBA00023015"/>
    </source>
</evidence>
<dbReference type="SUPFAM" id="SSF88946">
    <property type="entry name" value="Sigma2 domain of RNA polymerase sigma factors"/>
    <property type="match status" value="1"/>
</dbReference>
<accession>D7CKS6</accession>
<gene>
    <name evidence="6" type="ordered locus">Slip_0527</name>
</gene>
<name>D7CKS6_SYNLT</name>
<dbReference type="InterPro" id="IPR013324">
    <property type="entry name" value="RNA_pol_sigma_r3/r4-like"/>
</dbReference>
<keyword evidence="3" id="KW-0238">DNA-binding</keyword>
<dbReference type="InterPro" id="IPR007630">
    <property type="entry name" value="RNA_pol_sigma70_r4"/>
</dbReference>
<reference evidence="7" key="1">
    <citation type="journal article" date="2010" name="Stand. Genomic Sci.">
        <title>Complete genome sequence of Syntrophothermus lipocalidus type strain (TGB-C1T).</title>
        <authorList>
            <consortium name="US DOE Joint Genome Institute (JGI-PGF)"/>
            <person name="Djao O."/>
            <person name="Zhang X."/>
            <person name="Lucas S."/>
            <person name="Lapidus A."/>
            <person name="Glavina Del Rio T."/>
            <person name="Nolan M."/>
            <person name="Tice H."/>
            <person name="Cheng J."/>
            <person name="Han C."/>
            <person name="Tapia R."/>
            <person name="Goodwin L."/>
            <person name="Pitluck S."/>
            <person name="Liolios K."/>
            <person name="Ivanova N."/>
            <person name="Mavromatis K."/>
            <person name="Mikhailova N."/>
            <person name="Ovchinnikova G."/>
            <person name="Pati A."/>
            <person name="Brambilla E."/>
            <person name="Chen A."/>
            <person name="Palaniappan K."/>
            <person name="Land M."/>
            <person name="Hauser L."/>
            <person name="Chang Y."/>
            <person name="Jeffries C."/>
            <person name="Rohde M."/>
            <person name="Sikorski J."/>
            <person name="Spring S."/>
            <person name="Goker M."/>
            <person name="Detter J."/>
            <person name="Woyke T."/>
            <person name="Bristow J."/>
            <person name="Eisen J."/>
            <person name="Markowitz V."/>
            <person name="Hugenholtz P."/>
            <person name="Kyrpides N."/>
            <person name="Klenk H."/>
        </authorList>
    </citation>
    <scope>NUCLEOTIDE SEQUENCE [LARGE SCALE GENOMIC DNA]</scope>
    <source>
        <strain evidence="7">DSM 12680 / TGB-C1</strain>
    </source>
</reference>
<dbReference type="Pfam" id="PF04539">
    <property type="entry name" value="Sigma70_r3"/>
    <property type="match status" value="1"/>
</dbReference>
<dbReference type="Pfam" id="PF04545">
    <property type="entry name" value="Sigma70_r4"/>
    <property type="match status" value="1"/>
</dbReference>
<dbReference type="InterPro" id="IPR014284">
    <property type="entry name" value="RNA_pol_sigma-70_dom"/>
</dbReference>
<evidence type="ECO:0000256" key="4">
    <source>
        <dbReference type="ARBA" id="ARBA00023163"/>
    </source>
</evidence>
<dbReference type="RefSeq" id="WP_013174713.1">
    <property type="nucleotide sequence ID" value="NC_014220.1"/>
</dbReference>
<dbReference type="PANTHER" id="PTHR30385">
    <property type="entry name" value="SIGMA FACTOR F FLAGELLAR"/>
    <property type="match status" value="1"/>
</dbReference>
<dbReference type="InterPro" id="IPR014322">
    <property type="entry name" value="RNA_pol_sigma-B/F/G"/>
</dbReference>
<dbReference type="InterPro" id="IPR013325">
    <property type="entry name" value="RNA_pol_sigma_r2"/>
</dbReference>
<dbReference type="InterPro" id="IPR000943">
    <property type="entry name" value="RNA_pol_sigma70"/>
</dbReference>